<gene>
    <name evidence="2" type="ORF">ACFPOG_11195</name>
</gene>
<proteinExistence type="predicted"/>
<dbReference type="RefSeq" id="WP_270878673.1">
    <property type="nucleotide sequence ID" value="NZ_JAQFVF010000021.1"/>
</dbReference>
<evidence type="ECO:0000259" key="1">
    <source>
        <dbReference type="Pfam" id="PF12697"/>
    </source>
</evidence>
<dbReference type="InterPro" id="IPR000073">
    <property type="entry name" value="AB_hydrolase_1"/>
</dbReference>
<name>A0ABW0K814_9BACL</name>
<dbReference type="PANTHER" id="PTHR37017">
    <property type="entry name" value="AB HYDROLASE-1 DOMAIN-CONTAINING PROTEIN-RELATED"/>
    <property type="match status" value="1"/>
</dbReference>
<protein>
    <submittedName>
        <fullName evidence="2">Alpha/beta fold hydrolase</fullName>
    </submittedName>
</protein>
<comment type="caution">
    <text evidence="2">The sequence shown here is derived from an EMBL/GenBank/DDBJ whole genome shotgun (WGS) entry which is preliminary data.</text>
</comment>
<dbReference type="SUPFAM" id="SSF53474">
    <property type="entry name" value="alpha/beta-Hydrolases"/>
    <property type="match status" value="1"/>
</dbReference>
<dbReference type="PRINTS" id="PR00111">
    <property type="entry name" value="ABHYDROLASE"/>
</dbReference>
<organism evidence="2 3">
    <name type="scientific">Paenibacillus aestuarii</name>
    <dbReference type="NCBI Taxonomy" id="516965"/>
    <lineage>
        <taxon>Bacteria</taxon>
        <taxon>Bacillati</taxon>
        <taxon>Bacillota</taxon>
        <taxon>Bacilli</taxon>
        <taxon>Bacillales</taxon>
        <taxon>Paenibacillaceae</taxon>
        <taxon>Paenibacillus</taxon>
    </lineage>
</organism>
<keyword evidence="3" id="KW-1185">Reference proteome</keyword>
<dbReference type="PANTHER" id="PTHR37017:SF11">
    <property type="entry name" value="ESTERASE_LIPASE_THIOESTERASE DOMAIN-CONTAINING PROTEIN"/>
    <property type="match status" value="1"/>
</dbReference>
<dbReference type="Pfam" id="PF12697">
    <property type="entry name" value="Abhydrolase_6"/>
    <property type="match status" value="1"/>
</dbReference>
<evidence type="ECO:0000313" key="2">
    <source>
        <dbReference type="EMBL" id="MFC5448832.1"/>
    </source>
</evidence>
<keyword evidence="2" id="KW-0378">Hydrolase</keyword>
<sequence length="307" mass="34380">MNPNEQEAKPALAPSASWPYFYPATMGMRWDYYSYPPYAQQAGYFPGAAPWSAAFANDPRAKQPPLTFVLVHGSWADTSFWDGVAAELRKKGHTVYVPEYPGHGPDPNKAVTHAMISKSVADYITSHNLHGIILVGHSFGGSVVQKVAELVPERIKRLVFWDAFVLPDGQSLADQFPPAMRQGFEQLRAASKDDTIMLPFPAFRDTFVNLAPLDLAQRLYNQVSPEPAKPLFEKLDLKRFYNLELPKSYVYFTDDNAVPQAEGYGWHPHMSSRLGTYRLITGHGDHFSTAKTNPAMLAQKIYEAARD</sequence>
<reference evidence="3" key="1">
    <citation type="journal article" date="2019" name="Int. J. Syst. Evol. Microbiol.">
        <title>The Global Catalogue of Microorganisms (GCM) 10K type strain sequencing project: providing services to taxonomists for standard genome sequencing and annotation.</title>
        <authorList>
            <consortium name="The Broad Institute Genomics Platform"/>
            <consortium name="The Broad Institute Genome Sequencing Center for Infectious Disease"/>
            <person name="Wu L."/>
            <person name="Ma J."/>
        </authorList>
    </citation>
    <scope>NUCLEOTIDE SEQUENCE [LARGE SCALE GENOMIC DNA]</scope>
    <source>
        <strain evidence="3">KACC 11904</strain>
    </source>
</reference>
<dbReference type="Gene3D" id="3.40.50.1820">
    <property type="entry name" value="alpha/beta hydrolase"/>
    <property type="match status" value="1"/>
</dbReference>
<dbReference type="Proteomes" id="UP001596044">
    <property type="component" value="Unassembled WGS sequence"/>
</dbReference>
<dbReference type="GO" id="GO:0016787">
    <property type="term" value="F:hydrolase activity"/>
    <property type="evidence" value="ECO:0007669"/>
    <property type="project" value="UniProtKB-KW"/>
</dbReference>
<dbReference type="InterPro" id="IPR052897">
    <property type="entry name" value="Sec-Metab_Biosynth_Hydrolase"/>
</dbReference>
<dbReference type="EMBL" id="JBHSMJ010000012">
    <property type="protein sequence ID" value="MFC5448832.1"/>
    <property type="molecule type" value="Genomic_DNA"/>
</dbReference>
<feature type="domain" description="AB hydrolase-1" evidence="1">
    <location>
        <begin position="68"/>
        <end position="271"/>
    </location>
</feature>
<accession>A0ABW0K814</accession>
<dbReference type="InterPro" id="IPR029058">
    <property type="entry name" value="AB_hydrolase_fold"/>
</dbReference>
<evidence type="ECO:0000313" key="3">
    <source>
        <dbReference type="Proteomes" id="UP001596044"/>
    </source>
</evidence>